<name>A0A6A5UK31_9PLEO</name>
<evidence type="ECO:0000313" key="2">
    <source>
        <dbReference type="EMBL" id="KAF1964339.1"/>
    </source>
</evidence>
<accession>A0A6A5UK31</accession>
<evidence type="ECO:0000313" key="3">
    <source>
        <dbReference type="Proteomes" id="UP000800036"/>
    </source>
</evidence>
<dbReference type="EMBL" id="ML976792">
    <property type="protein sequence ID" value="KAF1964339.1"/>
    <property type="molecule type" value="Genomic_DNA"/>
</dbReference>
<feature type="region of interest" description="Disordered" evidence="1">
    <location>
        <begin position="187"/>
        <end position="214"/>
    </location>
</feature>
<feature type="non-terminal residue" evidence="2">
    <location>
        <position position="1"/>
    </location>
</feature>
<evidence type="ECO:0000256" key="1">
    <source>
        <dbReference type="SAM" id="MobiDB-lite"/>
    </source>
</evidence>
<dbReference type="AlphaFoldDB" id="A0A6A5UK31"/>
<proteinExistence type="predicted"/>
<sequence>TRESINEISTPSHISVALTKLVPFSHPSHPSHHHRTLLNSGMSFYNKPAMPFSTVSETSEQNDMASNALDYGQAATSPAASFDVLQNFGFAYEQNPISPSAVSQSESYTGAIDPALEAWNHYTSAGHMGPNAEANQPDGGMATGETAFDFLDLDSQPFSQHLNDGATGSFPALDPWDYSDGNVAMNPSFNDSYQNKGSPAGNLTSFSESSSIPVDTNNLSDEEIASLMVSLAQEIQKDVGYQPATVLNQEQQDGTESLFEQSEDTFVPRYGTELDQVHAAYATTVGSNMDFLGLSADGREAGPSGSGYTDPYAALTPPVATAPVHMNVGEPQKTLTNPAGSTARRYKIVDYNKEHPPSDLIRDAVKPQPDDYSASALIYRFVDKTKHLVQVDFTFSDHWDILYESLQEQLLNELNRKLVDSLPGLYSKPLLRECFEDDFEQDILPFIVFAKSGLQRWINWRFCVEHLEILQNLDMGKPDLELEDFDQLVKATGVWKYRSR</sequence>
<protein>
    <submittedName>
        <fullName evidence="2">Uncharacterized protein</fullName>
    </submittedName>
</protein>
<dbReference type="OrthoDB" id="3801163at2759"/>
<keyword evidence="3" id="KW-1185">Reference proteome</keyword>
<dbReference type="Proteomes" id="UP000800036">
    <property type="component" value="Unassembled WGS sequence"/>
</dbReference>
<reference evidence="2" key="1">
    <citation type="journal article" date="2020" name="Stud. Mycol.">
        <title>101 Dothideomycetes genomes: a test case for predicting lifestyles and emergence of pathogens.</title>
        <authorList>
            <person name="Haridas S."/>
            <person name="Albert R."/>
            <person name="Binder M."/>
            <person name="Bloem J."/>
            <person name="Labutti K."/>
            <person name="Salamov A."/>
            <person name="Andreopoulos B."/>
            <person name="Baker S."/>
            <person name="Barry K."/>
            <person name="Bills G."/>
            <person name="Bluhm B."/>
            <person name="Cannon C."/>
            <person name="Castanera R."/>
            <person name="Culley D."/>
            <person name="Daum C."/>
            <person name="Ezra D."/>
            <person name="Gonzalez J."/>
            <person name="Henrissat B."/>
            <person name="Kuo A."/>
            <person name="Liang C."/>
            <person name="Lipzen A."/>
            <person name="Lutzoni F."/>
            <person name="Magnuson J."/>
            <person name="Mondo S."/>
            <person name="Nolan M."/>
            <person name="Ohm R."/>
            <person name="Pangilinan J."/>
            <person name="Park H.-J."/>
            <person name="Ramirez L."/>
            <person name="Alfaro M."/>
            <person name="Sun H."/>
            <person name="Tritt A."/>
            <person name="Yoshinaga Y."/>
            <person name="Zwiers L.-H."/>
            <person name="Turgeon B."/>
            <person name="Goodwin S."/>
            <person name="Spatafora J."/>
            <person name="Crous P."/>
            <person name="Grigoriev I."/>
        </authorList>
    </citation>
    <scope>NUCLEOTIDE SEQUENCE</scope>
    <source>
        <strain evidence="2">CBS 107.79</strain>
    </source>
</reference>
<gene>
    <name evidence="2" type="ORF">BU23DRAFT_632021</name>
</gene>
<organism evidence="2 3">
    <name type="scientific">Bimuria novae-zelandiae CBS 107.79</name>
    <dbReference type="NCBI Taxonomy" id="1447943"/>
    <lineage>
        <taxon>Eukaryota</taxon>
        <taxon>Fungi</taxon>
        <taxon>Dikarya</taxon>
        <taxon>Ascomycota</taxon>
        <taxon>Pezizomycotina</taxon>
        <taxon>Dothideomycetes</taxon>
        <taxon>Pleosporomycetidae</taxon>
        <taxon>Pleosporales</taxon>
        <taxon>Massarineae</taxon>
        <taxon>Didymosphaeriaceae</taxon>
        <taxon>Bimuria</taxon>
    </lineage>
</organism>